<evidence type="ECO:0000313" key="1">
    <source>
        <dbReference type="EMBL" id="OGE40934.1"/>
    </source>
</evidence>
<comment type="caution">
    <text evidence="1">The sequence shown here is derived from an EMBL/GenBank/DDBJ whole genome shotgun (WGS) entry which is preliminary data.</text>
</comment>
<evidence type="ECO:0000313" key="2">
    <source>
        <dbReference type="Proteomes" id="UP000177328"/>
    </source>
</evidence>
<reference evidence="1 2" key="1">
    <citation type="journal article" date="2016" name="Nat. Commun.">
        <title>Thousands of microbial genomes shed light on interconnected biogeochemical processes in an aquifer system.</title>
        <authorList>
            <person name="Anantharaman K."/>
            <person name="Brown C.T."/>
            <person name="Hug L.A."/>
            <person name="Sharon I."/>
            <person name="Castelle C.J."/>
            <person name="Probst A.J."/>
            <person name="Thomas B.C."/>
            <person name="Singh A."/>
            <person name="Wilkins M.J."/>
            <person name="Karaoz U."/>
            <person name="Brodie E.L."/>
            <person name="Williams K.H."/>
            <person name="Hubbard S.S."/>
            <person name="Banfield J.F."/>
        </authorList>
    </citation>
    <scope>NUCLEOTIDE SEQUENCE [LARGE SCALE GENOMIC DNA]</scope>
</reference>
<name>A0A1F5KJ87_9BACT</name>
<dbReference type="Proteomes" id="UP000177328">
    <property type="component" value="Unassembled WGS sequence"/>
</dbReference>
<organism evidence="1 2">
    <name type="scientific">Candidatus Daviesbacteria bacterium RIFCSPHIGHO2_02_FULL_43_12</name>
    <dbReference type="NCBI Taxonomy" id="1797776"/>
    <lineage>
        <taxon>Bacteria</taxon>
        <taxon>Candidatus Daviesiibacteriota</taxon>
    </lineage>
</organism>
<protein>
    <submittedName>
        <fullName evidence="1">Uncharacterized protein</fullName>
    </submittedName>
</protein>
<dbReference type="AlphaFoldDB" id="A0A1F5KJ87"/>
<proteinExistence type="predicted"/>
<dbReference type="EMBL" id="MFDD01000003">
    <property type="protein sequence ID" value="OGE40934.1"/>
    <property type="molecule type" value="Genomic_DNA"/>
</dbReference>
<accession>A0A1F5KJ87</accession>
<sequence length="180" mass="20740">MKANGEIFFQKTKKAKRDFIPEDQLVINQQASPQEVTKEKQKLKKLINQVEVPLLCIRSIWPFTLFRHDVIIDLAKVSFVLRQFFWSADVIAIPYDMIDHVSVESSLFFATLKIQPKKLAEGEIVEVPYLNKRDANLARQIIHGILIAQYSKIDLNKFEGPEIVNQLIQLGEAHGVNHVY</sequence>
<gene>
    <name evidence="1" type="ORF">A3D25_02760</name>
</gene>